<dbReference type="SUPFAM" id="SSF50969">
    <property type="entry name" value="YVTN repeat-like/Quinoprotein amine dehydrogenase"/>
    <property type="match status" value="1"/>
</dbReference>
<feature type="transmembrane region" description="Helical" evidence="2">
    <location>
        <begin position="34"/>
        <end position="53"/>
    </location>
</feature>
<dbReference type="Gene3D" id="2.130.10.10">
    <property type="entry name" value="YVTN repeat-like/Quinoprotein amine dehydrogenase"/>
    <property type="match status" value="1"/>
</dbReference>
<keyword evidence="2" id="KW-0472">Membrane</keyword>
<dbReference type="Pfam" id="PF13449">
    <property type="entry name" value="Phytase-like"/>
    <property type="match status" value="1"/>
</dbReference>
<feature type="region of interest" description="Disordered" evidence="1">
    <location>
        <begin position="1"/>
        <end position="22"/>
    </location>
</feature>
<dbReference type="InterPro" id="IPR052956">
    <property type="entry name" value="Mesenchyme-surface_protein"/>
</dbReference>
<reference evidence="4" key="1">
    <citation type="submission" date="2023-08" db="EMBL/GenBank/DDBJ databases">
        <authorList>
            <person name="Audoor S."/>
            <person name="Bilcke G."/>
        </authorList>
    </citation>
    <scope>NUCLEOTIDE SEQUENCE</scope>
</reference>
<name>A0AAD2G3E7_9STRA</name>
<dbReference type="PANTHER" id="PTHR46928">
    <property type="entry name" value="MESENCHYME-SPECIFIC CELL SURFACE GLYCOPROTEIN"/>
    <property type="match status" value="1"/>
</dbReference>
<protein>
    <recommendedName>
        <fullName evidence="3">Phytase-like domain-containing protein</fullName>
    </recommendedName>
</protein>
<keyword evidence="2" id="KW-0812">Transmembrane</keyword>
<evidence type="ECO:0000256" key="2">
    <source>
        <dbReference type="SAM" id="Phobius"/>
    </source>
</evidence>
<evidence type="ECO:0000313" key="4">
    <source>
        <dbReference type="EMBL" id="CAJ1961319.1"/>
    </source>
</evidence>
<evidence type="ECO:0000256" key="1">
    <source>
        <dbReference type="SAM" id="MobiDB-lite"/>
    </source>
</evidence>
<evidence type="ECO:0000259" key="3">
    <source>
        <dbReference type="Pfam" id="PF13449"/>
    </source>
</evidence>
<organism evidence="4 5">
    <name type="scientific">Cylindrotheca closterium</name>
    <dbReference type="NCBI Taxonomy" id="2856"/>
    <lineage>
        <taxon>Eukaryota</taxon>
        <taxon>Sar</taxon>
        <taxon>Stramenopiles</taxon>
        <taxon>Ochrophyta</taxon>
        <taxon>Bacillariophyta</taxon>
        <taxon>Bacillariophyceae</taxon>
        <taxon>Bacillariophycidae</taxon>
        <taxon>Bacillariales</taxon>
        <taxon>Bacillariaceae</taxon>
        <taxon>Cylindrotheca</taxon>
    </lineage>
</organism>
<dbReference type="InterPro" id="IPR011044">
    <property type="entry name" value="Quino_amine_DH_bsu"/>
</dbReference>
<dbReference type="InterPro" id="IPR015943">
    <property type="entry name" value="WD40/YVTN_repeat-like_dom_sf"/>
</dbReference>
<dbReference type="Proteomes" id="UP001295423">
    <property type="component" value="Unassembled WGS sequence"/>
</dbReference>
<feature type="region of interest" description="Disordered" evidence="1">
    <location>
        <begin position="57"/>
        <end position="82"/>
    </location>
</feature>
<feature type="domain" description="Phytase-like" evidence="3">
    <location>
        <begin position="512"/>
        <end position="793"/>
    </location>
</feature>
<feature type="compositionally biased region" description="Polar residues" evidence="1">
    <location>
        <begin position="64"/>
        <end position="75"/>
    </location>
</feature>
<dbReference type="EMBL" id="CAKOGP040002091">
    <property type="protein sequence ID" value="CAJ1961319.1"/>
    <property type="molecule type" value="Genomic_DNA"/>
</dbReference>
<accession>A0AAD2G3E7</accession>
<dbReference type="PANTHER" id="PTHR46928:SF1">
    <property type="entry name" value="MESENCHYME-SPECIFIC CELL SURFACE GLYCOPROTEIN"/>
    <property type="match status" value="1"/>
</dbReference>
<gene>
    <name evidence="4" type="ORF">CYCCA115_LOCUS19138</name>
</gene>
<dbReference type="AlphaFoldDB" id="A0AAD2G3E7"/>
<keyword evidence="5" id="KW-1185">Reference proteome</keyword>
<sequence length="811" mass="86934">MAVDEENQSKKEGNTNTDAQEVFSGEEPAKINKLGVAAFVVIFLLVLIVGGTLNANSDSEDSTKQAVDSAPTSDVTDAPAPMTPPLDYSNYYFNRIATFPVCMQLDDTCNTDQQTVAEIVQASEDGMMIAYTDGTQNSIGFIDISDPMAPMKAGLVNVGGETTSLVIKGKYVAVGVNTSPDFVNPSGNLQVIDMETQAIVANIDMGGQPDSVALSPDKKFMAIAIENERDEDLNGGLLPQLPAGFLQIVDCSSEDPTEWTATKVEMTGLDGVLYNSDPEPEFVSINSDNIAVVTLQENNGLVLVDLANAEIMESFSAGTTTVTNVDITEEDIIEQNGSVTVPREPDGVTWIGTEYFATADEGDLDGGSRGFTIFDTTGAVVYESGNMIDELTIRYGHYPDARSENKGNEPENVLYAEFESLKLLFVGSERSSLVFVFEVSDITNPVFRQVLPTGVKPEGKFAIPSRNLLVVAAEEDSRADKMRSAVTVYHISETAPVYPNLVSANGDDGNPIPFSALSGLSFKDGMLYTVEDSYFKQSRMFAIDPSAYPYTVTTEVKITDTNDVLSAILDANATAVIMNNDKTVNLDLEGIEAVDDGFWLVSEGSGTVDDAARPVTTPNLLLKVDAAGVVNTAVTLPAELNAGQLRFGLEGVAVEGDNVVVAFQRAWTALGDTEPRLGIYSLATDSWSFVFYPLDTPESQNGGWVGLSDIASLGNGEFLILERDNQGLTDAAIKKIYKIDLGDFSIADGVTVQKTFVHDLTNDLMYAGGLVTEKVEGLTVDASGNIWVNNDNDGVDDHSGEQFLLNIGPVN</sequence>
<dbReference type="InterPro" id="IPR027372">
    <property type="entry name" value="Phytase-like_dom"/>
</dbReference>
<proteinExistence type="predicted"/>
<evidence type="ECO:0000313" key="5">
    <source>
        <dbReference type="Proteomes" id="UP001295423"/>
    </source>
</evidence>
<keyword evidence="2" id="KW-1133">Transmembrane helix</keyword>
<comment type="caution">
    <text evidence="4">The sequence shown here is derived from an EMBL/GenBank/DDBJ whole genome shotgun (WGS) entry which is preliminary data.</text>
</comment>